<dbReference type="SUPFAM" id="SSF52833">
    <property type="entry name" value="Thioredoxin-like"/>
    <property type="match status" value="1"/>
</dbReference>
<dbReference type="InterPro" id="IPR036249">
    <property type="entry name" value="Thioredoxin-like_sf"/>
</dbReference>
<proteinExistence type="predicted"/>
<protein>
    <submittedName>
        <fullName evidence="2">TlpA disulfide reductase family protein</fullName>
    </submittedName>
</protein>
<dbReference type="InterPro" id="IPR050553">
    <property type="entry name" value="Thioredoxin_ResA/DsbE_sf"/>
</dbReference>
<dbReference type="InterPro" id="IPR013740">
    <property type="entry name" value="Redoxin"/>
</dbReference>
<dbReference type="Gene3D" id="3.40.30.10">
    <property type="entry name" value="Glutaredoxin"/>
    <property type="match status" value="1"/>
</dbReference>
<dbReference type="AlphaFoldDB" id="A0AA95KJG5"/>
<dbReference type="Proteomes" id="UP001300672">
    <property type="component" value="Chromosome"/>
</dbReference>
<dbReference type="PANTHER" id="PTHR42852:SF18">
    <property type="entry name" value="CHROMOSOME UNDETERMINED SCAFFOLD_47, WHOLE GENOME SHOTGUN SEQUENCE"/>
    <property type="match status" value="1"/>
</dbReference>
<evidence type="ECO:0000259" key="1">
    <source>
        <dbReference type="PROSITE" id="PS51352"/>
    </source>
</evidence>
<accession>A0AA95KJG5</accession>
<dbReference type="EMBL" id="CP124755">
    <property type="protein sequence ID" value="WGZ90272.1"/>
    <property type="molecule type" value="Genomic_DNA"/>
</dbReference>
<reference evidence="2" key="2">
    <citation type="submission" date="2023-04" db="EMBL/GenBank/DDBJ databases">
        <authorList>
            <person name="Beletskiy A.V."/>
            <person name="Mardanov A.V."/>
            <person name="Ravin N.V."/>
        </authorList>
    </citation>
    <scope>NUCLEOTIDE SEQUENCE</scope>
    <source>
        <strain evidence="2">GKL-01</strain>
    </source>
</reference>
<dbReference type="Pfam" id="PF08534">
    <property type="entry name" value="Redoxin"/>
    <property type="match status" value="1"/>
</dbReference>
<dbReference type="InterPro" id="IPR013766">
    <property type="entry name" value="Thioredoxin_domain"/>
</dbReference>
<feature type="domain" description="Thioredoxin" evidence="1">
    <location>
        <begin position="26"/>
        <end position="166"/>
    </location>
</feature>
<dbReference type="PANTHER" id="PTHR42852">
    <property type="entry name" value="THIOL:DISULFIDE INTERCHANGE PROTEIN DSBE"/>
    <property type="match status" value="1"/>
</dbReference>
<name>A0AA95KJG5_9GAMM</name>
<dbReference type="KEGG" id="tdu:QJT80_12330"/>
<reference evidence="2" key="1">
    <citation type="journal article" date="2023" name="Int. J. Mol. Sci.">
        <title>Metagenomics Revealed a New Genus 'Candidatus Thiocaldithrix dubininis' gen. nov., sp. nov. and a New Species 'Candidatus Thiothrix putei' sp. nov. in the Family Thiotrichaceae, Some Members of Which Have Traits of Both Na+- and H+-Motive Energetics.</title>
        <authorList>
            <person name="Ravin N.V."/>
            <person name="Muntyan M.S."/>
            <person name="Smolyakov D.D."/>
            <person name="Rudenko T.S."/>
            <person name="Beletsky A.V."/>
            <person name="Mardanov A.V."/>
            <person name="Grabovich M.Y."/>
        </authorList>
    </citation>
    <scope>NUCLEOTIDE SEQUENCE</scope>
    <source>
        <strain evidence="2">GKL-01</strain>
    </source>
</reference>
<evidence type="ECO:0000313" key="2">
    <source>
        <dbReference type="EMBL" id="WGZ90272.1"/>
    </source>
</evidence>
<gene>
    <name evidence="2" type="ORF">QJT80_12330</name>
</gene>
<dbReference type="PROSITE" id="PS51352">
    <property type="entry name" value="THIOREDOXIN_2"/>
    <property type="match status" value="1"/>
</dbReference>
<dbReference type="CDD" id="cd02966">
    <property type="entry name" value="TlpA_like_family"/>
    <property type="match status" value="1"/>
</dbReference>
<dbReference type="GO" id="GO:0016491">
    <property type="term" value="F:oxidoreductase activity"/>
    <property type="evidence" value="ECO:0007669"/>
    <property type="project" value="InterPro"/>
</dbReference>
<organism evidence="2">
    <name type="scientific">Candidatus Thiocaldithrix dubininis</name>
    <dbReference type="NCBI Taxonomy" id="3080823"/>
    <lineage>
        <taxon>Bacteria</taxon>
        <taxon>Pseudomonadati</taxon>
        <taxon>Pseudomonadota</taxon>
        <taxon>Gammaproteobacteria</taxon>
        <taxon>Thiotrichales</taxon>
        <taxon>Thiotrichaceae</taxon>
        <taxon>Candidatus Thiocaldithrix</taxon>
    </lineage>
</organism>
<sequence length="167" mass="18135">MKLDIKSLAILAIVVAAIVLVVTFGLKDGNKIPAGLTLTKSDGATLDLDSLQGKPYLLEFWSTTCPGCVKEIPHLIAVQQTFKSQGFEIVSVAMSYDKLDEVQAMQQAKGMNYIVGYDQSGALAQQFNVRVTPTSFLVDANGKIVTQKMGEWQPGELEQKLQTLVKG</sequence>